<keyword evidence="3" id="KW-1185">Reference proteome</keyword>
<accession>A0A7G6E4C8</accession>
<dbReference type="NCBIfam" id="NF010644">
    <property type="entry name" value="PRK14041.1"/>
    <property type="match status" value="1"/>
</dbReference>
<evidence type="ECO:0000313" key="2">
    <source>
        <dbReference type="EMBL" id="QNB46932.1"/>
    </source>
</evidence>
<dbReference type="InterPro" id="IPR000891">
    <property type="entry name" value="PYR_CT"/>
</dbReference>
<protein>
    <submittedName>
        <fullName evidence="2">Pyruvate carboxylase subunit B</fullName>
    </submittedName>
</protein>
<dbReference type="InterPro" id="IPR013785">
    <property type="entry name" value="Aldolase_TIM"/>
</dbReference>
<dbReference type="Gene3D" id="3.20.20.70">
    <property type="entry name" value="Aldolase class I"/>
    <property type="match status" value="1"/>
</dbReference>
<organism evidence="2 3">
    <name type="scientific">Thermanaerosceptrum fracticalcis</name>
    <dbReference type="NCBI Taxonomy" id="1712410"/>
    <lineage>
        <taxon>Bacteria</taxon>
        <taxon>Bacillati</taxon>
        <taxon>Bacillota</taxon>
        <taxon>Clostridia</taxon>
        <taxon>Eubacteriales</taxon>
        <taxon>Peptococcaceae</taxon>
        <taxon>Thermanaerosceptrum</taxon>
    </lineage>
</organism>
<dbReference type="GO" id="GO:0005737">
    <property type="term" value="C:cytoplasm"/>
    <property type="evidence" value="ECO:0007669"/>
    <property type="project" value="TreeGrafter"/>
</dbReference>
<evidence type="ECO:0000313" key="3">
    <source>
        <dbReference type="Proteomes" id="UP000515847"/>
    </source>
</evidence>
<dbReference type="KEGG" id="tfr:BR63_11795"/>
<reference evidence="2 3" key="1">
    <citation type="journal article" date="2019" name="Front. Microbiol.">
        <title>Thermoanaerosceptrum fracticalcis gen. nov. sp. nov., a Novel Fumarate-Fermenting Microorganism From a Deep Fractured Carbonate Aquifer of the US Great Basin.</title>
        <authorList>
            <person name="Hamilton-Brehm S.D."/>
            <person name="Stewart L.E."/>
            <person name="Zavarin M."/>
            <person name="Caldwell M."/>
            <person name="Lawson P.A."/>
            <person name="Onstott T.C."/>
            <person name="Grzymski J."/>
            <person name="Neveux I."/>
            <person name="Lollar B.S."/>
            <person name="Russell C.E."/>
            <person name="Moser D.P."/>
        </authorList>
    </citation>
    <scope>NUCLEOTIDE SEQUENCE [LARGE SCALE GENOMIC DNA]</scope>
    <source>
        <strain evidence="2 3">DRI-13</strain>
    </source>
</reference>
<proteinExistence type="predicted"/>
<dbReference type="PANTHER" id="PTHR43778:SF2">
    <property type="entry name" value="PYRUVATE CARBOXYLASE, MITOCHONDRIAL"/>
    <property type="match status" value="1"/>
</dbReference>
<dbReference type="RefSeq" id="WP_034420372.1">
    <property type="nucleotide sequence ID" value="NZ_CP045798.1"/>
</dbReference>
<dbReference type="SUPFAM" id="SSF89000">
    <property type="entry name" value="post-HMGL domain-like"/>
    <property type="match status" value="1"/>
</dbReference>
<dbReference type="OrthoDB" id="9807469at2"/>
<dbReference type="CDD" id="cd07937">
    <property type="entry name" value="DRE_TIM_PC_TC_5S"/>
    <property type="match status" value="1"/>
</dbReference>
<dbReference type="GO" id="GO:0006094">
    <property type="term" value="P:gluconeogenesis"/>
    <property type="evidence" value="ECO:0007669"/>
    <property type="project" value="TreeGrafter"/>
</dbReference>
<sequence length="470" mass="52846">MAEKKHRVGITDTTLRDGHQSLLATRMKTEHMLPIAEKMDEIGFYSMEVWGGATFDTCMRFLNEDPWERLDKIRKALKKTKIQMLLRGQNLVGYKHYADDVVEEFVKKAAAHGMDIFRIFDAMNDVRNLAKAMEVAKKEGAHVQATICYTTSPVHNMEYFLKMAQDLVDLGADSFCIKDMAGILQPYAAFELVSALKKKFDLPVQMHTHYTSGMAAMMYMKAVEAGADVIDTAISTLALGTSQPATETMVATFADTPYDTGLNLVALSEIAEYFKEIRKKYKEFDVYTGGVDTNVLIYQIPGGMLSNFISQLQQQNALHRLPEVLAELPRVREDMGYPPLVTPTSQIVGAQAVLNVLMGRYKMVTNEVRAYMKGLYGATPGPVNEEIRKQIIGEEKPITGRPADHIEPQLEQARKEIGIYLQKEEDVLSYVLFPQVAKKFLEERYAAKCNVDFNMAQENEANMGAKVYPA</sequence>
<dbReference type="InterPro" id="IPR055268">
    <property type="entry name" value="PCB-like"/>
</dbReference>
<dbReference type="AlphaFoldDB" id="A0A7G6E4C8"/>
<dbReference type="Proteomes" id="UP000515847">
    <property type="component" value="Chromosome"/>
</dbReference>
<dbReference type="Pfam" id="PF00682">
    <property type="entry name" value="HMGL-like"/>
    <property type="match status" value="1"/>
</dbReference>
<dbReference type="PANTHER" id="PTHR43778">
    <property type="entry name" value="PYRUVATE CARBOXYLASE"/>
    <property type="match status" value="1"/>
</dbReference>
<dbReference type="PROSITE" id="PS50991">
    <property type="entry name" value="PYR_CT"/>
    <property type="match status" value="1"/>
</dbReference>
<evidence type="ECO:0000259" key="1">
    <source>
        <dbReference type="PROSITE" id="PS50991"/>
    </source>
</evidence>
<dbReference type="InterPro" id="IPR003379">
    <property type="entry name" value="Carboxylase_cons_dom"/>
</dbReference>
<dbReference type="NCBIfam" id="NF008985">
    <property type="entry name" value="PRK12331.1"/>
    <property type="match status" value="1"/>
</dbReference>
<name>A0A7G6E4C8_THEFR</name>
<keyword evidence="2" id="KW-0670">Pyruvate</keyword>
<dbReference type="NCBIfam" id="NF006761">
    <property type="entry name" value="PRK09282.1"/>
    <property type="match status" value="1"/>
</dbReference>
<dbReference type="GO" id="GO:0004736">
    <property type="term" value="F:pyruvate carboxylase activity"/>
    <property type="evidence" value="ECO:0007669"/>
    <property type="project" value="TreeGrafter"/>
</dbReference>
<gene>
    <name evidence="2" type="ORF">BR63_11795</name>
</gene>
<dbReference type="SUPFAM" id="SSF51569">
    <property type="entry name" value="Aldolase"/>
    <property type="match status" value="1"/>
</dbReference>
<dbReference type="Pfam" id="PF02436">
    <property type="entry name" value="PYC_OADA"/>
    <property type="match status" value="1"/>
</dbReference>
<feature type="domain" description="Pyruvate carboxyltransferase" evidence="1">
    <location>
        <begin position="8"/>
        <end position="268"/>
    </location>
</feature>
<dbReference type="EMBL" id="CP045798">
    <property type="protein sequence ID" value="QNB46932.1"/>
    <property type="molecule type" value="Genomic_DNA"/>
</dbReference>